<keyword evidence="4 6" id="KW-0560">Oxidoreductase</keyword>
<evidence type="ECO:0000256" key="3">
    <source>
        <dbReference type="ARBA" id="ARBA00022723"/>
    </source>
</evidence>
<dbReference type="GO" id="GO:0046872">
    <property type="term" value="F:metal ion binding"/>
    <property type="evidence" value="ECO:0007669"/>
    <property type="project" value="UniProtKB-KW"/>
</dbReference>
<dbReference type="Pfam" id="PF00081">
    <property type="entry name" value="Sod_Fe_N"/>
    <property type="match status" value="1"/>
</dbReference>
<reference evidence="9 10" key="1">
    <citation type="journal article" date="2016" name="Nat. Commun.">
        <title>Thousands of microbial genomes shed light on interconnected biogeochemical processes in an aquifer system.</title>
        <authorList>
            <person name="Anantharaman K."/>
            <person name="Brown C.T."/>
            <person name="Hug L.A."/>
            <person name="Sharon I."/>
            <person name="Castelle C.J."/>
            <person name="Probst A.J."/>
            <person name="Thomas B.C."/>
            <person name="Singh A."/>
            <person name="Wilkins M.J."/>
            <person name="Karaoz U."/>
            <person name="Brodie E.L."/>
            <person name="Williams K.H."/>
            <person name="Hubbard S.S."/>
            <person name="Banfield J.F."/>
        </authorList>
    </citation>
    <scope>NUCLEOTIDE SEQUENCE [LARGE SCALE GENOMIC DNA]</scope>
</reference>
<dbReference type="PANTHER" id="PTHR11404">
    <property type="entry name" value="SUPEROXIDE DISMUTASE 2"/>
    <property type="match status" value="1"/>
</dbReference>
<feature type="binding site" evidence="5">
    <location>
        <position position="29"/>
    </location>
    <ligand>
        <name>Mn(2+)</name>
        <dbReference type="ChEBI" id="CHEBI:29035"/>
    </ligand>
</feature>
<evidence type="ECO:0000256" key="1">
    <source>
        <dbReference type="ARBA" id="ARBA00008714"/>
    </source>
</evidence>
<accession>A0A1F7IA65</accession>
<dbReference type="Gene3D" id="3.55.40.20">
    <property type="entry name" value="Iron/manganese superoxide dismutase, C-terminal domain"/>
    <property type="match status" value="1"/>
</dbReference>
<dbReference type="PIRSF" id="PIRSF000349">
    <property type="entry name" value="SODismutase"/>
    <property type="match status" value="1"/>
</dbReference>
<evidence type="ECO:0000313" key="10">
    <source>
        <dbReference type="Proteomes" id="UP000179270"/>
    </source>
</evidence>
<feature type="domain" description="Manganese/iron superoxide dismutase N-terminal" evidence="7">
    <location>
        <begin position="21"/>
        <end position="89"/>
    </location>
</feature>
<evidence type="ECO:0000256" key="2">
    <source>
        <dbReference type="ARBA" id="ARBA00012682"/>
    </source>
</evidence>
<feature type="binding site" evidence="5">
    <location>
        <position position="82"/>
    </location>
    <ligand>
        <name>Mn(2+)</name>
        <dbReference type="ChEBI" id="CHEBI:29035"/>
    </ligand>
</feature>
<dbReference type="AlphaFoldDB" id="A0A1F7IA65"/>
<protein>
    <recommendedName>
        <fullName evidence="2 6">Superoxide dismutase</fullName>
        <ecNumber evidence="2 6">1.15.1.1</ecNumber>
    </recommendedName>
</protein>
<feature type="binding site" evidence="5">
    <location>
        <position position="167"/>
    </location>
    <ligand>
        <name>Mn(2+)</name>
        <dbReference type="ChEBI" id="CHEBI:29035"/>
    </ligand>
</feature>
<comment type="function">
    <text evidence="6">Destroys radicals which are normally produced within the cells and which are toxic to biological systems.</text>
</comment>
<dbReference type="InterPro" id="IPR050265">
    <property type="entry name" value="Fe/Mn_Superoxide_Dismutase"/>
</dbReference>
<gene>
    <name evidence="9" type="ORF">A3A74_07195</name>
</gene>
<dbReference type="InterPro" id="IPR036314">
    <property type="entry name" value="SOD_C_sf"/>
</dbReference>
<evidence type="ECO:0000259" key="7">
    <source>
        <dbReference type="Pfam" id="PF00081"/>
    </source>
</evidence>
<dbReference type="PRINTS" id="PR01703">
    <property type="entry name" value="MNSODISMTASE"/>
</dbReference>
<feature type="domain" description="Manganese/iron superoxide dismutase C-terminal" evidence="8">
    <location>
        <begin position="99"/>
        <end position="195"/>
    </location>
</feature>
<evidence type="ECO:0000256" key="4">
    <source>
        <dbReference type="ARBA" id="ARBA00023002"/>
    </source>
</evidence>
<dbReference type="Gene3D" id="1.10.287.990">
    <property type="entry name" value="Fe,Mn superoxide dismutase (SOD) domain"/>
    <property type="match status" value="1"/>
</dbReference>
<keyword evidence="3 5" id="KW-0479">Metal-binding</keyword>
<dbReference type="STRING" id="1802055.A3A74_07195"/>
<dbReference type="SUPFAM" id="SSF54719">
    <property type="entry name" value="Fe,Mn superoxide dismutase (SOD), C-terminal domain"/>
    <property type="match status" value="1"/>
</dbReference>
<name>A0A1F7IA65_9BACT</name>
<feature type="binding site" evidence="5">
    <location>
        <position position="163"/>
    </location>
    <ligand>
        <name>Mn(2+)</name>
        <dbReference type="ChEBI" id="CHEBI:29035"/>
    </ligand>
</feature>
<dbReference type="EC" id="1.15.1.1" evidence="2 6"/>
<dbReference type="InterPro" id="IPR019832">
    <property type="entry name" value="Mn/Fe_SOD_C"/>
</dbReference>
<dbReference type="SUPFAM" id="SSF46609">
    <property type="entry name" value="Fe,Mn superoxide dismutase (SOD), N-terminal domain"/>
    <property type="match status" value="1"/>
</dbReference>
<dbReference type="PANTHER" id="PTHR11404:SF6">
    <property type="entry name" value="SUPEROXIDE DISMUTASE [MN], MITOCHONDRIAL"/>
    <property type="match status" value="1"/>
</dbReference>
<dbReference type="InterPro" id="IPR036324">
    <property type="entry name" value="Mn/Fe_SOD_N_sf"/>
</dbReference>
<organism evidence="9 10">
    <name type="scientific">Candidatus Roizmanbacteria bacterium RIFCSPLOWO2_01_FULL_35_13</name>
    <dbReference type="NCBI Taxonomy" id="1802055"/>
    <lineage>
        <taxon>Bacteria</taxon>
        <taxon>Candidatus Roizmaniibacteriota</taxon>
    </lineage>
</organism>
<dbReference type="Pfam" id="PF02777">
    <property type="entry name" value="Sod_Fe_C"/>
    <property type="match status" value="1"/>
</dbReference>
<dbReference type="InterPro" id="IPR001189">
    <property type="entry name" value="Mn/Fe_SOD"/>
</dbReference>
<dbReference type="EMBL" id="MGAF01000034">
    <property type="protein sequence ID" value="OGK40264.1"/>
    <property type="molecule type" value="Genomic_DNA"/>
</dbReference>
<evidence type="ECO:0000259" key="8">
    <source>
        <dbReference type="Pfam" id="PF02777"/>
    </source>
</evidence>
<comment type="catalytic activity">
    <reaction evidence="6">
        <text>2 superoxide + 2 H(+) = H2O2 + O2</text>
        <dbReference type="Rhea" id="RHEA:20696"/>
        <dbReference type="ChEBI" id="CHEBI:15378"/>
        <dbReference type="ChEBI" id="CHEBI:15379"/>
        <dbReference type="ChEBI" id="CHEBI:16240"/>
        <dbReference type="ChEBI" id="CHEBI:18421"/>
        <dbReference type="EC" id="1.15.1.1"/>
    </reaction>
</comment>
<dbReference type="GO" id="GO:0004784">
    <property type="term" value="F:superoxide dismutase activity"/>
    <property type="evidence" value="ECO:0007669"/>
    <property type="project" value="UniProtKB-EC"/>
</dbReference>
<dbReference type="InterPro" id="IPR019831">
    <property type="entry name" value="Mn/Fe_SOD_N"/>
</dbReference>
<sequence length="215" mass="24444">MNFTKYSAKTFSGSLNAMKGISKKTVEEHLKLYQGYVTKYNEIMEKLSMLTDDDYTKANQSYSAIRELKLELTFAYGGVVNHELYFGHLGGAGGEPISGLMKQIKKDFGSFEMYKKDMKATGIAARGWVWTAWNFREGRLFNYLGDAQNSYPVWEASPVLALDTYEHAYFIDYGVNRAGYIDSFFENLDWGKVSKNFEDVLVKCGCDCDGCDDHK</sequence>
<evidence type="ECO:0000313" key="9">
    <source>
        <dbReference type="EMBL" id="OGK40264.1"/>
    </source>
</evidence>
<comment type="caution">
    <text evidence="9">The sequence shown here is derived from an EMBL/GenBank/DDBJ whole genome shotgun (WGS) entry which is preliminary data.</text>
</comment>
<proteinExistence type="inferred from homology"/>
<comment type="similarity">
    <text evidence="1 6">Belongs to the iron/manganese superoxide dismutase family.</text>
</comment>
<evidence type="ECO:0000256" key="6">
    <source>
        <dbReference type="RuleBase" id="RU000414"/>
    </source>
</evidence>
<evidence type="ECO:0000256" key="5">
    <source>
        <dbReference type="PIRSR" id="PIRSR000349-1"/>
    </source>
</evidence>
<dbReference type="Proteomes" id="UP000179270">
    <property type="component" value="Unassembled WGS sequence"/>
</dbReference>